<dbReference type="Proteomes" id="UP000070444">
    <property type="component" value="Unassembled WGS sequence"/>
</dbReference>
<reference evidence="2 3" key="1">
    <citation type="journal article" date="2015" name="Genome Biol. Evol.">
        <title>Phylogenomic analyses indicate that early fungi evolved digesting cell walls of algal ancestors of land plants.</title>
        <authorList>
            <person name="Chang Y."/>
            <person name="Wang S."/>
            <person name="Sekimoto S."/>
            <person name="Aerts A.L."/>
            <person name="Choi C."/>
            <person name="Clum A."/>
            <person name="LaButti K.M."/>
            <person name="Lindquist E.A."/>
            <person name="Yee Ngan C."/>
            <person name="Ohm R.A."/>
            <person name="Salamov A.A."/>
            <person name="Grigoriev I.V."/>
            <person name="Spatafora J.W."/>
            <person name="Berbee M.L."/>
        </authorList>
    </citation>
    <scope>NUCLEOTIDE SEQUENCE [LARGE SCALE GENOMIC DNA]</scope>
    <source>
        <strain evidence="2 3">NRRL 28638</strain>
    </source>
</reference>
<protein>
    <submittedName>
        <fullName evidence="2">Uncharacterized protein</fullName>
    </submittedName>
</protein>
<feature type="compositionally biased region" description="Low complexity" evidence="1">
    <location>
        <begin position="93"/>
        <end position="116"/>
    </location>
</feature>
<gene>
    <name evidence="2" type="ORF">CONCODRAFT_77144</name>
</gene>
<feature type="compositionally biased region" description="Polar residues" evidence="1">
    <location>
        <begin position="136"/>
        <end position="150"/>
    </location>
</feature>
<name>A0A137PFV9_CONC2</name>
<organism evidence="2 3">
    <name type="scientific">Conidiobolus coronatus (strain ATCC 28846 / CBS 209.66 / NRRL 28638)</name>
    <name type="common">Delacroixia coronata</name>
    <dbReference type="NCBI Taxonomy" id="796925"/>
    <lineage>
        <taxon>Eukaryota</taxon>
        <taxon>Fungi</taxon>
        <taxon>Fungi incertae sedis</taxon>
        <taxon>Zoopagomycota</taxon>
        <taxon>Entomophthoromycotina</taxon>
        <taxon>Entomophthoromycetes</taxon>
        <taxon>Entomophthorales</taxon>
        <taxon>Ancylistaceae</taxon>
        <taxon>Conidiobolus</taxon>
    </lineage>
</organism>
<evidence type="ECO:0000256" key="1">
    <source>
        <dbReference type="SAM" id="MobiDB-lite"/>
    </source>
</evidence>
<dbReference type="EMBL" id="KQ964430">
    <property type="protein sequence ID" value="KXN73887.1"/>
    <property type="molecule type" value="Genomic_DNA"/>
</dbReference>
<feature type="region of interest" description="Disordered" evidence="1">
    <location>
        <begin position="53"/>
        <end position="150"/>
    </location>
</feature>
<proteinExistence type="predicted"/>
<evidence type="ECO:0000313" key="2">
    <source>
        <dbReference type="EMBL" id="KXN73887.1"/>
    </source>
</evidence>
<accession>A0A137PFV9</accession>
<sequence>MVTTSTSRIFISKQQFEPFTPDHSTIVSPEFYEEPSFTSPTSKRYSLNLIRVTPISQKTPTSPRSNTPSRSNSFLKRHSLKPNHTCPRQRSLSTSVVQVDSHSSDSSGSLKSPCSSPKRLSFNLNRTHSPKPLPTAYTNSHRSNISTKPRTLNRTMFSKMIGSFATLINLSSQPMSRQNAEYSNPPKPHVCPHSTKHAQYSMPLSGLFALGDSKYDYNPEDDICFYCSTDDDTWNSSQSSVDTLQHYVQLEEFTTDFSNIEAI</sequence>
<keyword evidence="3" id="KW-1185">Reference proteome</keyword>
<dbReference type="AlphaFoldDB" id="A0A137PFV9"/>
<feature type="compositionally biased region" description="Low complexity" evidence="1">
    <location>
        <begin position="59"/>
        <end position="73"/>
    </location>
</feature>
<evidence type="ECO:0000313" key="3">
    <source>
        <dbReference type="Proteomes" id="UP000070444"/>
    </source>
</evidence>